<dbReference type="InterPro" id="IPR045534">
    <property type="entry name" value="DUF6428"/>
</dbReference>
<dbReference type="Proteomes" id="UP000305939">
    <property type="component" value="Unassembled WGS sequence"/>
</dbReference>
<reference evidence="1 2" key="1">
    <citation type="submission" date="2019-04" db="EMBL/GenBank/DDBJ databases">
        <title>Draft genome sequence of Robertkochia marina CC-AMO-30D.</title>
        <authorList>
            <person name="Hameed A."/>
            <person name="Lin S.-Y."/>
            <person name="Shahina M."/>
            <person name="Lai W.-A."/>
            <person name="Young C.-C."/>
        </authorList>
    </citation>
    <scope>NUCLEOTIDE SEQUENCE [LARGE SCALE GENOMIC DNA]</scope>
    <source>
        <strain evidence="1 2">CC-AMO-30D</strain>
    </source>
</reference>
<dbReference type="AlphaFoldDB" id="A0A4S3M2B6"/>
<proteinExistence type="predicted"/>
<dbReference type="RefSeq" id="WP_136334480.1">
    <property type="nucleotide sequence ID" value="NZ_QXMP01000004.1"/>
</dbReference>
<evidence type="ECO:0000313" key="1">
    <source>
        <dbReference type="EMBL" id="THD68990.1"/>
    </source>
</evidence>
<keyword evidence="2" id="KW-1185">Reference proteome</keyword>
<name>A0A4S3M2B6_9FLAO</name>
<accession>A0A4S3M2B6</accession>
<sequence>MKLSEVKAALAHIDALYFELPDGSKVPSHFHVTEIGEVTRRFVDCGGTLRKQTVINFQLFTATDYDHRLQASKLKDIITLSEKYLLLDDHEVEVEYQGVTIEKYGLEFNGEHFVLTSKQTDCLAKEACGIPAEKPRVRLSELQAQANACEPGSGCC</sequence>
<protein>
    <submittedName>
        <fullName evidence="1">Uncharacterized protein</fullName>
    </submittedName>
</protein>
<comment type="caution">
    <text evidence="1">The sequence shown here is derived from an EMBL/GenBank/DDBJ whole genome shotgun (WGS) entry which is preliminary data.</text>
</comment>
<evidence type="ECO:0000313" key="2">
    <source>
        <dbReference type="Proteomes" id="UP000305939"/>
    </source>
</evidence>
<dbReference type="OrthoDB" id="66316at2"/>
<dbReference type="Pfam" id="PF20001">
    <property type="entry name" value="DUF6428"/>
    <property type="match status" value="1"/>
</dbReference>
<organism evidence="1 2">
    <name type="scientific">Robertkochia marina</name>
    <dbReference type="NCBI Taxonomy" id="1227945"/>
    <lineage>
        <taxon>Bacteria</taxon>
        <taxon>Pseudomonadati</taxon>
        <taxon>Bacteroidota</taxon>
        <taxon>Flavobacteriia</taxon>
        <taxon>Flavobacteriales</taxon>
        <taxon>Flavobacteriaceae</taxon>
        <taxon>Robertkochia</taxon>
    </lineage>
</organism>
<gene>
    <name evidence="1" type="ORF">E7Z59_01275</name>
</gene>
<dbReference type="EMBL" id="SSMC01000001">
    <property type="protein sequence ID" value="THD68990.1"/>
    <property type="molecule type" value="Genomic_DNA"/>
</dbReference>